<protein>
    <submittedName>
        <fullName evidence="8">Flp pilus assembly protein TadB</fullName>
    </submittedName>
</protein>
<feature type="transmembrane region" description="Helical" evidence="6">
    <location>
        <begin position="251"/>
        <end position="272"/>
    </location>
</feature>
<accession>A0A2N3WNW9</accession>
<evidence type="ECO:0000256" key="1">
    <source>
        <dbReference type="ARBA" id="ARBA00004651"/>
    </source>
</evidence>
<feature type="transmembrane region" description="Helical" evidence="6">
    <location>
        <begin position="57"/>
        <end position="88"/>
    </location>
</feature>
<name>A0A2N3WNW9_9PSEU</name>
<comment type="caution">
    <text evidence="8">The sequence shown here is derived from an EMBL/GenBank/DDBJ whole genome shotgun (WGS) entry which is preliminary data.</text>
</comment>
<evidence type="ECO:0000256" key="2">
    <source>
        <dbReference type="ARBA" id="ARBA00022475"/>
    </source>
</evidence>
<dbReference type="Pfam" id="PF00482">
    <property type="entry name" value="T2SSF"/>
    <property type="match status" value="1"/>
</dbReference>
<comment type="subcellular location">
    <subcellularLocation>
        <location evidence="1">Cell membrane</location>
        <topology evidence="1">Multi-pass membrane protein</topology>
    </subcellularLocation>
</comment>
<feature type="transmembrane region" description="Helical" evidence="6">
    <location>
        <begin position="225"/>
        <end position="245"/>
    </location>
</feature>
<keyword evidence="9" id="KW-1185">Reference proteome</keyword>
<dbReference type="GO" id="GO:0005886">
    <property type="term" value="C:plasma membrane"/>
    <property type="evidence" value="ECO:0007669"/>
    <property type="project" value="UniProtKB-SubCell"/>
</dbReference>
<dbReference type="PANTHER" id="PTHR35007">
    <property type="entry name" value="INTEGRAL MEMBRANE PROTEIN-RELATED"/>
    <property type="match status" value="1"/>
</dbReference>
<dbReference type="InterPro" id="IPR018076">
    <property type="entry name" value="T2SS_GspF_dom"/>
</dbReference>
<feature type="transmembrane region" description="Helical" evidence="6">
    <location>
        <begin position="12"/>
        <end position="33"/>
    </location>
</feature>
<reference evidence="8 9" key="1">
    <citation type="submission" date="2017-12" db="EMBL/GenBank/DDBJ databases">
        <title>Sequencing the genomes of 1000 Actinobacteria strains.</title>
        <authorList>
            <person name="Klenk H.-P."/>
        </authorList>
    </citation>
    <scope>NUCLEOTIDE SEQUENCE [LARGE SCALE GENOMIC DNA]</scope>
    <source>
        <strain evidence="8 9">DSM 45165</strain>
    </source>
</reference>
<evidence type="ECO:0000256" key="6">
    <source>
        <dbReference type="SAM" id="Phobius"/>
    </source>
</evidence>
<evidence type="ECO:0000313" key="9">
    <source>
        <dbReference type="Proteomes" id="UP000233750"/>
    </source>
</evidence>
<keyword evidence="5 6" id="KW-0472">Membrane</keyword>
<keyword evidence="2" id="KW-1003">Cell membrane</keyword>
<evidence type="ECO:0000259" key="7">
    <source>
        <dbReference type="Pfam" id="PF00482"/>
    </source>
</evidence>
<keyword evidence="4 6" id="KW-1133">Transmembrane helix</keyword>
<dbReference type="AlphaFoldDB" id="A0A2N3WNW9"/>
<dbReference type="PANTHER" id="PTHR35007:SF3">
    <property type="entry name" value="POSSIBLE CONSERVED ALANINE RICH MEMBRANE PROTEIN"/>
    <property type="match status" value="1"/>
</dbReference>
<sequence length="305" mass="32605">MVEAVNTTTALMGLLGTGVGLGLLLIAAGWRGITMRWPRWGGRNSGETGRDPLRARWLLAAGAAGIMVAIGTGWLVGGVLAAMATWGLPRVLGSNKQHARAVARIEAIASWSEMLRDTLAAAAGLEQAIVATAETVPEAIRPEIHELTFRLERGDRLARSLRHLADQLADPTADLLISALVLASEKQARQLAELLGELATETREQVSMRLRVEAGRARTRTSVRMIVGVTMAFATGLTVLNRGYLAPFDSALGQIVLAVVGALFTLSFLWLARMARYQTPDRFLTGLDALHSHDGATASAEEVQA</sequence>
<dbReference type="EMBL" id="PJMY01000003">
    <property type="protein sequence ID" value="PKV95543.1"/>
    <property type="molecule type" value="Genomic_DNA"/>
</dbReference>
<proteinExistence type="predicted"/>
<evidence type="ECO:0000256" key="3">
    <source>
        <dbReference type="ARBA" id="ARBA00022692"/>
    </source>
</evidence>
<organism evidence="8 9">
    <name type="scientific">Amycolatopsis echigonensis</name>
    <dbReference type="NCBI Taxonomy" id="2576905"/>
    <lineage>
        <taxon>Bacteria</taxon>
        <taxon>Bacillati</taxon>
        <taxon>Actinomycetota</taxon>
        <taxon>Actinomycetes</taxon>
        <taxon>Pseudonocardiales</taxon>
        <taxon>Pseudonocardiaceae</taxon>
        <taxon>Amycolatopsis</taxon>
    </lineage>
</organism>
<feature type="domain" description="Type II secretion system protein GspF" evidence="7">
    <location>
        <begin position="113"/>
        <end position="235"/>
    </location>
</feature>
<keyword evidence="3 6" id="KW-0812">Transmembrane</keyword>
<evidence type="ECO:0000256" key="4">
    <source>
        <dbReference type="ARBA" id="ARBA00022989"/>
    </source>
</evidence>
<gene>
    <name evidence="8" type="ORF">ATK30_6466</name>
</gene>
<evidence type="ECO:0000256" key="5">
    <source>
        <dbReference type="ARBA" id="ARBA00023136"/>
    </source>
</evidence>
<evidence type="ECO:0000313" key="8">
    <source>
        <dbReference type="EMBL" id="PKV95543.1"/>
    </source>
</evidence>
<dbReference type="Proteomes" id="UP000233750">
    <property type="component" value="Unassembled WGS sequence"/>
</dbReference>